<name>A0A843U2F0_COLES</name>
<evidence type="ECO:0000256" key="1">
    <source>
        <dbReference type="SAM" id="Phobius"/>
    </source>
</evidence>
<comment type="caution">
    <text evidence="2">The sequence shown here is derived from an EMBL/GenBank/DDBJ whole genome shotgun (WGS) entry which is preliminary data.</text>
</comment>
<keyword evidence="1" id="KW-0812">Transmembrane</keyword>
<keyword evidence="1" id="KW-1133">Transmembrane helix</keyword>
<keyword evidence="1" id="KW-0472">Membrane</keyword>
<gene>
    <name evidence="2" type="ORF">Taro_008130</name>
</gene>
<proteinExistence type="predicted"/>
<dbReference type="EMBL" id="NMUH01000263">
    <property type="protein sequence ID" value="MQL75743.1"/>
    <property type="molecule type" value="Genomic_DNA"/>
</dbReference>
<evidence type="ECO:0000313" key="3">
    <source>
        <dbReference type="Proteomes" id="UP000652761"/>
    </source>
</evidence>
<sequence length="63" mass="6807">MCAACRAWSGVADVWSVNATPEAVTIRVWPNRAGEALLDPGEELLWLFGVIWCFSGVLVALST</sequence>
<protein>
    <submittedName>
        <fullName evidence="2">Uncharacterized protein</fullName>
    </submittedName>
</protein>
<accession>A0A843U2F0</accession>
<dbReference type="Proteomes" id="UP000652761">
    <property type="component" value="Unassembled WGS sequence"/>
</dbReference>
<keyword evidence="3" id="KW-1185">Reference proteome</keyword>
<dbReference type="AlphaFoldDB" id="A0A843U2F0"/>
<reference evidence="2" key="1">
    <citation type="submission" date="2017-07" db="EMBL/GenBank/DDBJ databases">
        <title>Taro Niue Genome Assembly and Annotation.</title>
        <authorList>
            <person name="Atibalentja N."/>
            <person name="Keating K."/>
            <person name="Fields C.J."/>
        </authorList>
    </citation>
    <scope>NUCLEOTIDE SEQUENCE</scope>
    <source>
        <strain evidence="2">Niue_2</strain>
        <tissue evidence="2">Leaf</tissue>
    </source>
</reference>
<organism evidence="2 3">
    <name type="scientific">Colocasia esculenta</name>
    <name type="common">Wild taro</name>
    <name type="synonym">Arum esculentum</name>
    <dbReference type="NCBI Taxonomy" id="4460"/>
    <lineage>
        <taxon>Eukaryota</taxon>
        <taxon>Viridiplantae</taxon>
        <taxon>Streptophyta</taxon>
        <taxon>Embryophyta</taxon>
        <taxon>Tracheophyta</taxon>
        <taxon>Spermatophyta</taxon>
        <taxon>Magnoliopsida</taxon>
        <taxon>Liliopsida</taxon>
        <taxon>Araceae</taxon>
        <taxon>Aroideae</taxon>
        <taxon>Colocasieae</taxon>
        <taxon>Colocasia</taxon>
    </lineage>
</organism>
<feature type="transmembrane region" description="Helical" evidence="1">
    <location>
        <begin position="44"/>
        <end position="61"/>
    </location>
</feature>
<evidence type="ECO:0000313" key="2">
    <source>
        <dbReference type="EMBL" id="MQL75743.1"/>
    </source>
</evidence>